<sequence length="68" mass="7839">MLLEVLVGLEAHQMVEMLLEVEVELVETVELSLLSRTHQLLLTLMLLEEQEELLVQVVQLVLLVMMEL</sequence>
<organism evidence="1">
    <name type="scientific">uncultured marine virus</name>
    <dbReference type="NCBI Taxonomy" id="186617"/>
    <lineage>
        <taxon>Viruses</taxon>
        <taxon>environmental samples</taxon>
    </lineage>
</organism>
<protein>
    <submittedName>
        <fullName evidence="1">Uncharacterized protein</fullName>
    </submittedName>
</protein>
<reference evidence="1" key="2">
    <citation type="submission" date="2015-03" db="EMBL/GenBank/DDBJ databases">
        <authorList>
            <person name="Chow C.-E.T."/>
            <person name="Winget D.M."/>
            <person name="White R.A.III."/>
            <person name="Hallam S.J."/>
            <person name="Suttle C.A."/>
        </authorList>
    </citation>
    <scope>NUCLEOTIDE SEQUENCE</scope>
    <source>
        <strain evidence="1">Anoxic3_7</strain>
    </source>
</reference>
<proteinExistence type="predicted"/>
<dbReference type="EMBL" id="KR029582">
    <property type="protein sequence ID" value="AKH46392.1"/>
    <property type="molecule type" value="Genomic_DNA"/>
</dbReference>
<reference evidence="1" key="1">
    <citation type="journal article" date="2015" name="Front. Microbiol.">
        <title>Combining genomic sequencing methods to explore viral diversity and reveal potential virus-host interactions.</title>
        <authorList>
            <person name="Chow C.E."/>
            <person name="Winget D.M."/>
            <person name="White R.A.III."/>
            <person name="Hallam S.J."/>
            <person name="Suttle C.A."/>
        </authorList>
    </citation>
    <scope>NUCLEOTIDE SEQUENCE</scope>
    <source>
        <strain evidence="1">Anoxic3_7</strain>
    </source>
</reference>
<name>A0A0F7L4H1_9VIRU</name>
<accession>A0A0F7L4H1</accession>
<evidence type="ECO:0000313" key="1">
    <source>
        <dbReference type="EMBL" id="AKH46392.1"/>
    </source>
</evidence>